<dbReference type="InterPro" id="IPR002423">
    <property type="entry name" value="Cpn60/GroEL/TCP-1"/>
</dbReference>
<dbReference type="InterPro" id="IPR027410">
    <property type="entry name" value="TCP-1-like_intermed_sf"/>
</dbReference>
<feature type="region of interest" description="Disordered" evidence="6">
    <location>
        <begin position="1"/>
        <end position="22"/>
    </location>
</feature>
<accession>A0A521BTL0</accession>
<dbReference type="Gene3D" id="3.30.260.10">
    <property type="entry name" value="TCP-1-like chaperonin intermediate domain"/>
    <property type="match status" value="1"/>
</dbReference>
<dbReference type="InterPro" id="IPR017998">
    <property type="entry name" value="Chaperone_TCP-1"/>
</dbReference>
<gene>
    <name evidence="7" type="ORF">SAMN06264849_102413</name>
</gene>
<comment type="similarity">
    <text evidence="1">Belongs to the chaperonin (HSP60) family.</text>
</comment>
<dbReference type="InterPro" id="IPR027409">
    <property type="entry name" value="GroEL-like_apical_dom_sf"/>
</dbReference>
<dbReference type="InterPro" id="IPR027413">
    <property type="entry name" value="GROEL-like_equatorial_sf"/>
</dbReference>
<dbReference type="SUPFAM" id="SSF48592">
    <property type="entry name" value="GroEL equatorial domain-like"/>
    <property type="match status" value="1"/>
</dbReference>
<evidence type="ECO:0000313" key="7">
    <source>
        <dbReference type="EMBL" id="SMO50502.1"/>
    </source>
</evidence>
<keyword evidence="3" id="KW-0547">Nucleotide-binding</keyword>
<dbReference type="PANTHER" id="PTHR11353">
    <property type="entry name" value="CHAPERONIN"/>
    <property type="match status" value="1"/>
</dbReference>
<evidence type="ECO:0000256" key="2">
    <source>
        <dbReference type="ARBA" id="ARBA00008020"/>
    </source>
</evidence>
<name>A0A521BTL0_9BACL</name>
<reference evidence="7 8" key="1">
    <citation type="submission" date="2017-05" db="EMBL/GenBank/DDBJ databases">
        <authorList>
            <person name="Varghese N."/>
            <person name="Submissions S."/>
        </authorList>
    </citation>
    <scope>NUCLEOTIDE SEQUENCE [LARGE SCALE GENOMIC DNA]</scope>
    <source>
        <strain evidence="7 8">DSM 45474</strain>
    </source>
</reference>
<keyword evidence="4" id="KW-0067">ATP-binding</keyword>
<dbReference type="AlphaFoldDB" id="A0A521BTL0"/>
<keyword evidence="8" id="KW-1185">Reference proteome</keyword>
<dbReference type="Gene3D" id="3.50.7.10">
    <property type="entry name" value="GroEL"/>
    <property type="match status" value="1"/>
</dbReference>
<dbReference type="Pfam" id="PF00118">
    <property type="entry name" value="Cpn60_TCP1"/>
    <property type="match status" value="1"/>
</dbReference>
<dbReference type="OrthoDB" id="2379282at2"/>
<dbReference type="PROSITE" id="PS00751">
    <property type="entry name" value="TCP1_2"/>
    <property type="match status" value="1"/>
</dbReference>
<evidence type="ECO:0000256" key="6">
    <source>
        <dbReference type="SAM" id="MobiDB-lite"/>
    </source>
</evidence>
<dbReference type="CDD" id="cd00309">
    <property type="entry name" value="chaperonin_type_I_II"/>
    <property type="match status" value="1"/>
</dbReference>
<keyword evidence="5" id="KW-0143">Chaperone</keyword>
<proteinExistence type="inferred from homology"/>
<dbReference type="GO" id="GO:0016887">
    <property type="term" value="F:ATP hydrolysis activity"/>
    <property type="evidence" value="ECO:0007669"/>
    <property type="project" value="InterPro"/>
</dbReference>
<dbReference type="GO" id="GO:0005524">
    <property type="term" value="F:ATP binding"/>
    <property type="evidence" value="ECO:0007669"/>
    <property type="project" value="UniProtKB-KW"/>
</dbReference>
<evidence type="ECO:0000256" key="5">
    <source>
        <dbReference type="ARBA" id="ARBA00023186"/>
    </source>
</evidence>
<sequence length="518" mass="56154">MECRGESSVSKQDQSSYPETMTANAEAVRKVAEAVQGTLGPKGLDTMLVKDDGGVIVTNDGVTILNRMEIHHPVAQMIVGIANAQQEEVGDGTTTATLLAAALVEEGVKQVNRGVPVAKVIVGIRRGVRFALDKMQNMAQMIRHLNDEWLHRIAYTAGREREDITELVMEAATSIGREKLLERDFRLSDAVMAHPRARGSIFHGLLLSRGRVNMRLSDVKEHVRVAVMAGDLHPELVNEDALATEAGFAKHEELKQTFEQMVRKLIELEVGLVVVEGNVDTDAIDALTDAGILVAENVKRADIDQLADYTGACVLRRAGLKRSLAELEPLIGFCEEVEDDPLLGWLKIKGKKDQSVATIVISATTKEVADEQERIAKDAAAAVQAAVRGGFLPGGGAAELALAREVEKYGNTVQGMESFGVSAVAQALCRPIAQMVANAGFNPLEKVEEVKALQWKRSTYSLGIDCDRGVVCDMVDMGVIDPLPVKYHALQTAGEVSTAILRIHTVVKMRNTEAESLR</sequence>
<dbReference type="Gene3D" id="1.10.560.10">
    <property type="entry name" value="GroEL-like equatorial domain"/>
    <property type="match status" value="1"/>
</dbReference>
<evidence type="ECO:0000256" key="1">
    <source>
        <dbReference type="ARBA" id="ARBA00006607"/>
    </source>
</evidence>
<evidence type="ECO:0000313" key="8">
    <source>
        <dbReference type="Proteomes" id="UP000315636"/>
    </source>
</evidence>
<feature type="compositionally biased region" description="Polar residues" evidence="6">
    <location>
        <begin position="7"/>
        <end position="22"/>
    </location>
</feature>
<dbReference type="EMBL" id="FXTI01000002">
    <property type="protein sequence ID" value="SMO50502.1"/>
    <property type="molecule type" value="Genomic_DNA"/>
</dbReference>
<organism evidence="7 8">
    <name type="scientific">Melghirimyces algeriensis</name>
    <dbReference type="NCBI Taxonomy" id="910412"/>
    <lineage>
        <taxon>Bacteria</taxon>
        <taxon>Bacillati</taxon>
        <taxon>Bacillota</taxon>
        <taxon>Bacilli</taxon>
        <taxon>Bacillales</taxon>
        <taxon>Thermoactinomycetaceae</taxon>
        <taxon>Melghirimyces</taxon>
    </lineage>
</organism>
<dbReference type="Proteomes" id="UP000315636">
    <property type="component" value="Unassembled WGS sequence"/>
</dbReference>
<dbReference type="GO" id="GO:0051082">
    <property type="term" value="F:unfolded protein binding"/>
    <property type="evidence" value="ECO:0007669"/>
    <property type="project" value="InterPro"/>
</dbReference>
<dbReference type="PRINTS" id="PR00304">
    <property type="entry name" value="TCOMPLEXTCP1"/>
</dbReference>
<evidence type="ECO:0000256" key="3">
    <source>
        <dbReference type="ARBA" id="ARBA00022741"/>
    </source>
</evidence>
<comment type="similarity">
    <text evidence="2">Belongs to the TCP-1 chaperonin family.</text>
</comment>
<evidence type="ECO:0000256" key="4">
    <source>
        <dbReference type="ARBA" id="ARBA00022840"/>
    </source>
</evidence>
<dbReference type="GO" id="GO:0140662">
    <property type="term" value="F:ATP-dependent protein folding chaperone"/>
    <property type="evidence" value="ECO:0007669"/>
    <property type="project" value="InterPro"/>
</dbReference>
<dbReference type="SUPFAM" id="SSF52029">
    <property type="entry name" value="GroEL apical domain-like"/>
    <property type="match status" value="1"/>
</dbReference>
<dbReference type="RefSeq" id="WP_142504689.1">
    <property type="nucleotide sequence ID" value="NZ_FXTI01000002.1"/>
</dbReference>
<protein>
    <submittedName>
        <fullName evidence="7">Chaperonin GroEL (HSP60 family)</fullName>
    </submittedName>
</protein>
<dbReference type="InterPro" id="IPR002194">
    <property type="entry name" value="Chaperonin_TCP-1_CS"/>
</dbReference>